<evidence type="ECO:0000313" key="2">
    <source>
        <dbReference type="EMBL" id="CAK0811449.1"/>
    </source>
</evidence>
<sequence>GVTSVAATFRHRSGSRRSPRRPAWRRRRGHPSRSLRLMRAAIRSTSTSKPYAILRT</sequence>
<feature type="region of interest" description="Disordered" evidence="1">
    <location>
        <begin position="1"/>
        <end position="35"/>
    </location>
</feature>
<feature type="non-terminal residue" evidence="2">
    <location>
        <position position="56"/>
    </location>
</feature>
<gene>
    <name evidence="2" type="ORF">PCOR1329_LOCUS16069</name>
</gene>
<feature type="compositionally biased region" description="Basic residues" evidence="1">
    <location>
        <begin position="9"/>
        <end position="33"/>
    </location>
</feature>
<comment type="caution">
    <text evidence="2">The sequence shown here is derived from an EMBL/GenBank/DDBJ whole genome shotgun (WGS) entry which is preliminary data.</text>
</comment>
<accession>A0ABN9QZH0</accession>
<evidence type="ECO:0000313" key="3">
    <source>
        <dbReference type="Proteomes" id="UP001189429"/>
    </source>
</evidence>
<dbReference type="EMBL" id="CAUYUJ010004897">
    <property type="protein sequence ID" value="CAK0811449.1"/>
    <property type="molecule type" value="Genomic_DNA"/>
</dbReference>
<protein>
    <submittedName>
        <fullName evidence="2">Uncharacterized protein</fullName>
    </submittedName>
</protein>
<keyword evidence="3" id="KW-1185">Reference proteome</keyword>
<reference evidence="2" key="1">
    <citation type="submission" date="2023-10" db="EMBL/GenBank/DDBJ databases">
        <authorList>
            <person name="Chen Y."/>
            <person name="Shah S."/>
            <person name="Dougan E. K."/>
            <person name="Thang M."/>
            <person name="Chan C."/>
        </authorList>
    </citation>
    <scope>NUCLEOTIDE SEQUENCE [LARGE SCALE GENOMIC DNA]</scope>
</reference>
<organism evidence="2 3">
    <name type="scientific">Prorocentrum cordatum</name>
    <dbReference type="NCBI Taxonomy" id="2364126"/>
    <lineage>
        <taxon>Eukaryota</taxon>
        <taxon>Sar</taxon>
        <taxon>Alveolata</taxon>
        <taxon>Dinophyceae</taxon>
        <taxon>Prorocentrales</taxon>
        <taxon>Prorocentraceae</taxon>
        <taxon>Prorocentrum</taxon>
    </lineage>
</organism>
<dbReference type="Proteomes" id="UP001189429">
    <property type="component" value="Unassembled WGS sequence"/>
</dbReference>
<evidence type="ECO:0000256" key="1">
    <source>
        <dbReference type="SAM" id="MobiDB-lite"/>
    </source>
</evidence>
<feature type="non-terminal residue" evidence="2">
    <location>
        <position position="1"/>
    </location>
</feature>
<proteinExistence type="predicted"/>
<name>A0ABN9QZH0_9DINO</name>